<accession>A0A8H7DHK2</accession>
<organism evidence="1 2">
    <name type="scientific">Mycena venus</name>
    <dbReference type="NCBI Taxonomy" id="2733690"/>
    <lineage>
        <taxon>Eukaryota</taxon>
        <taxon>Fungi</taxon>
        <taxon>Dikarya</taxon>
        <taxon>Basidiomycota</taxon>
        <taxon>Agaricomycotina</taxon>
        <taxon>Agaricomycetes</taxon>
        <taxon>Agaricomycetidae</taxon>
        <taxon>Agaricales</taxon>
        <taxon>Marasmiineae</taxon>
        <taxon>Mycenaceae</taxon>
        <taxon>Mycena</taxon>
    </lineage>
</organism>
<proteinExistence type="predicted"/>
<dbReference type="PANTHER" id="PTHR31912:SF34">
    <property type="entry name" value="NOTOCHORD-RELATED PROTEIN"/>
    <property type="match status" value="1"/>
</dbReference>
<sequence length="408" mass="46249">MARPSPQMTPTKYMTILVVNNSEDYDDYFNLNRDSPRSDGSVHWDQPESDGLFNAYDEQLAEEQRLFTPHTALVASGDDDWWCWRSKQECLLDLMSGFPRACFSEKELNVTRWYAAKNGVSVQPTIKQVKNHRQDILNVAGLETKLVDGKLGNCFAVNDWFKILEHEFANPLIRPKLHLYPEDSGEKLEEARQAAKWKHKVDGNISGPMARGTGGKDYYVEEVCFARLDNKGAIGPVMPRRWFTRNGELLSIAHPLCLTTDNSAFVIDGYDGSCLEVPLTHYFLNVVDLEDQECQARYSIPPPSKIAGTHKGISRGHKLSLEEWTQLPINEWRIKAGGRRCHSAPLWAYCDDTSGNVSKKWNKHNSILFTLAGLPRALTQMLYNIHFIVTSNLASPLEMMEAVVAMLK</sequence>
<protein>
    <submittedName>
        <fullName evidence="1">Uncharacterized protein</fullName>
    </submittedName>
</protein>
<name>A0A8H7DHK2_9AGAR</name>
<dbReference type="EMBL" id="JACAZI010000001">
    <property type="protein sequence ID" value="KAF7372493.1"/>
    <property type="molecule type" value="Genomic_DNA"/>
</dbReference>
<dbReference type="PANTHER" id="PTHR31912">
    <property type="entry name" value="IP13529P"/>
    <property type="match status" value="1"/>
</dbReference>
<reference evidence="1" key="1">
    <citation type="submission" date="2020-05" db="EMBL/GenBank/DDBJ databases">
        <title>Mycena genomes resolve the evolution of fungal bioluminescence.</title>
        <authorList>
            <person name="Tsai I.J."/>
        </authorList>
    </citation>
    <scope>NUCLEOTIDE SEQUENCE</scope>
    <source>
        <strain evidence="1">CCC161011</strain>
    </source>
</reference>
<dbReference type="AlphaFoldDB" id="A0A8H7DHK2"/>
<gene>
    <name evidence="1" type="ORF">MVEN_00111100</name>
</gene>
<keyword evidence="2" id="KW-1185">Reference proteome</keyword>
<comment type="caution">
    <text evidence="1">The sequence shown here is derived from an EMBL/GenBank/DDBJ whole genome shotgun (WGS) entry which is preliminary data.</text>
</comment>
<evidence type="ECO:0000313" key="2">
    <source>
        <dbReference type="Proteomes" id="UP000620124"/>
    </source>
</evidence>
<dbReference type="OrthoDB" id="2881727at2759"/>
<evidence type="ECO:0000313" key="1">
    <source>
        <dbReference type="EMBL" id="KAF7372493.1"/>
    </source>
</evidence>
<dbReference type="Proteomes" id="UP000620124">
    <property type="component" value="Unassembled WGS sequence"/>
</dbReference>